<name>A0A4R3P832_9VIBR</name>
<evidence type="ECO:0000313" key="3">
    <source>
        <dbReference type="Proteomes" id="UP000049077"/>
    </source>
</evidence>
<dbReference type="Proteomes" id="UP000049077">
    <property type="component" value="Unassembled WGS sequence"/>
</dbReference>
<dbReference type="AlphaFoldDB" id="A0A4R3P832"/>
<dbReference type="InterPro" id="IPR053855">
    <property type="entry name" value="DUF6931"/>
</dbReference>
<dbReference type="EMBL" id="CCJX01000066">
    <property type="protein sequence ID" value="CDT17831.1"/>
    <property type="molecule type" value="Genomic_DNA"/>
</dbReference>
<gene>
    <name evidence="2" type="ORF">VCR4J5_1580043</name>
    <name evidence="1" type="ORF">VCR5J5_1550043</name>
</gene>
<protein>
    <recommendedName>
        <fullName evidence="5">Twin-arginine translocation pathway signal</fullName>
    </recommendedName>
</protein>
<dbReference type="GeneID" id="93903634"/>
<dbReference type="RefSeq" id="WP_048661426.1">
    <property type="nucleotide sequence ID" value="NZ_AP025479.1"/>
</dbReference>
<evidence type="ECO:0000313" key="1">
    <source>
        <dbReference type="EMBL" id="CDT16542.1"/>
    </source>
</evidence>
<accession>A0A4R3P832</accession>
<organism evidence="1 4">
    <name type="scientific">Vibrio crassostreae</name>
    <dbReference type="NCBI Taxonomy" id="246167"/>
    <lineage>
        <taxon>Bacteria</taxon>
        <taxon>Pseudomonadati</taxon>
        <taxon>Pseudomonadota</taxon>
        <taxon>Gammaproteobacteria</taxon>
        <taxon>Vibrionales</taxon>
        <taxon>Vibrionaceae</taxon>
        <taxon>Vibrio</taxon>
    </lineage>
</organism>
<reference evidence="4" key="1">
    <citation type="submission" date="2014-06" db="EMBL/GenBank/DDBJ databases">
        <authorList>
            <person name="Le Roux Frederique"/>
        </authorList>
    </citation>
    <scope>NUCLEOTIDE SEQUENCE [LARGE SCALE GENOMIC DNA]</scope>
    <source>
        <strain evidence="4">J5-5</strain>
    </source>
</reference>
<sequence>MKLLKVPYDDAAQILSLFEPSAELSELVKTHTSPFDLITHAVEQELFSDAVTYLAHALPVRESVWWATCCASARSDWNPVENEAILSAKAWVHVPDETNRRQAEDSANNTGLDSGAGWAAQAAFWSGGSITAPSDPIVPPPQYLYAQAVAGSINLTAVLPEGKQAKQRYKLFIEMGLNIAQGGNGAPVGLQPLEA</sequence>
<reference evidence="1 3" key="2">
    <citation type="submission" date="2014-06" db="EMBL/GenBank/DDBJ databases">
        <authorList>
            <person name="Le Roux F."/>
        </authorList>
    </citation>
    <scope>NUCLEOTIDE SEQUENCE</scope>
    <source>
        <strain evidence="2 3">J5-4</strain>
        <strain evidence="1">J5-5</strain>
    </source>
</reference>
<dbReference type="OrthoDB" id="5572566at2"/>
<dbReference type="EMBL" id="CCJV01000063">
    <property type="protein sequence ID" value="CDT16542.1"/>
    <property type="molecule type" value="Genomic_DNA"/>
</dbReference>
<comment type="caution">
    <text evidence="1">The sequence shown here is derived from an EMBL/GenBank/DDBJ whole genome shotgun (WGS) entry which is preliminary data.</text>
</comment>
<evidence type="ECO:0008006" key="5">
    <source>
        <dbReference type="Google" id="ProtNLM"/>
    </source>
</evidence>
<dbReference type="Proteomes" id="UP000049495">
    <property type="component" value="Unassembled WGS sequence"/>
</dbReference>
<keyword evidence="3" id="KW-1185">Reference proteome</keyword>
<evidence type="ECO:0000313" key="4">
    <source>
        <dbReference type="Proteomes" id="UP000049495"/>
    </source>
</evidence>
<evidence type="ECO:0000313" key="2">
    <source>
        <dbReference type="EMBL" id="CDT17831.1"/>
    </source>
</evidence>
<dbReference type="Pfam" id="PF22011">
    <property type="entry name" value="DUF6931"/>
    <property type="match status" value="1"/>
</dbReference>
<proteinExistence type="predicted"/>